<dbReference type="GO" id="GO:0016757">
    <property type="term" value="F:glycosyltransferase activity"/>
    <property type="evidence" value="ECO:0007669"/>
    <property type="project" value="UniProtKB-KW"/>
</dbReference>
<dbReference type="Proteomes" id="UP001556692">
    <property type="component" value="Unassembled WGS sequence"/>
</dbReference>
<evidence type="ECO:0000259" key="2">
    <source>
        <dbReference type="Pfam" id="PF00535"/>
    </source>
</evidence>
<dbReference type="EMBL" id="JBDPGJ010000013">
    <property type="protein sequence ID" value="MEX0409763.1"/>
    <property type="molecule type" value="Genomic_DNA"/>
</dbReference>
<protein>
    <submittedName>
        <fullName evidence="3">Glycosyltransferase</fullName>
        <ecNumber evidence="3">2.4.-.-</ecNumber>
    </submittedName>
</protein>
<accession>A0ABV3SU81</accession>
<comment type="caution">
    <text evidence="3">The sequence shown here is derived from an EMBL/GenBank/DDBJ whole genome shotgun (WGS) entry which is preliminary data.</text>
</comment>
<reference evidence="3 4" key="1">
    <citation type="submission" date="2024-05" db="EMBL/GenBank/DDBJ databases">
        <authorList>
            <person name="Jiang F."/>
        </authorList>
    </citation>
    <scope>NUCLEOTIDE SEQUENCE [LARGE SCALE GENOMIC DNA]</scope>
    <source>
        <strain evidence="3 4">LZ166</strain>
    </source>
</reference>
<keyword evidence="1" id="KW-1133">Transmembrane helix</keyword>
<dbReference type="InterPro" id="IPR050256">
    <property type="entry name" value="Glycosyltransferase_2"/>
</dbReference>
<dbReference type="InterPro" id="IPR001173">
    <property type="entry name" value="Glyco_trans_2-like"/>
</dbReference>
<keyword evidence="4" id="KW-1185">Reference proteome</keyword>
<dbReference type="PANTHER" id="PTHR48090:SF8">
    <property type="entry name" value="GLYCOSYLTRANSFERASE CSBB-RELATED"/>
    <property type="match status" value="1"/>
</dbReference>
<gene>
    <name evidence="3" type="ORF">ABGN05_29465</name>
</gene>
<keyword evidence="1" id="KW-0812">Transmembrane</keyword>
<dbReference type="SUPFAM" id="SSF53448">
    <property type="entry name" value="Nucleotide-diphospho-sugar transferases"/>
    <property type="match status" value="1"/>
</dbReference>
<feature type="transmembrane region" description="Helical" evidence="1">
    <location>
        <begin position="281"/>
        <end position="304"/>
    </location>
</feature>
<name>A0ABV3SU81_9HYPH</name>
<evidence type="ECO:0000256" key="1">
    <source>
        <dbReference type="SAM" id="Phobius"/>
    </source>
</evidence>
<dbReference type="EC" id="2.4.-.-" evidence="3"/>
<feature type="domain" description="Glycosyltransferase 2-like" evidence="2">
    <location>
        <begin position="5"/>
        <end position="144"/>
    </location>
</feature>
<evidence type="ECO:0000313" key="3">
    <source>
        <dbReference type="EMBL" id="MEX0409763.1"/>
    </source>
</evidence>
<feature type="transmembrane region" description="Helical" evidence="1">
    <location>
        <begin position="236"/>
        <end position="261"/>
    </location>
</feature>
<keyword evidence="3" id="KW-0808">Transferase</keyword>
<sequence>MIKVSIVTPVYSGEAYLRRLVGEVERLRDECVAKQAPFAAHELILVDDEAVDGSGVLIDELGREKSWVNPIHLSRNFGQHAATIAGILHSSGDWVATIDEDLQHPPGRIVELLRRAVTEQRDVIYASPSEGIHETMMRDWTSRTYKRLIEMLSGNPNVRKVNSFRLIRGAVARAASSVCAHDTFFDVALSWFTKRIDVVTMTLKDERYISTGRSGYRFRSLLSHARKLLFSSHIKILRAASLSGLVISGIVLVLSLVLLFSKVLFPTAIESVGWTSLMLTIAFFGGVIVFLLGIVLEYLSFLILRAHGKPLYFTIDRSSDAVLHAYFARWT</sequence>
<evidence type="ECO:0000313" key="4">
    <source>
        <dbReference type="Proteomes" id="UP001556692"/>
    </source>
</evidence>
<keyword evidence="1" id="KW-0472">Membrane</keyword>
<keyword evidence="3" id="KW-0328">Glycosyltransferase</keyword>
<proteinExistence type="predicted"/>
<dbReference type="InterPro" id="IPR029044">
    <property type="entry name" value="Nucleotide-diphossugar_trans"/>
</dbReference>
<dbReference type="Pfam" id="PF00535">
    <property type="entry name" value="Glycos_transf_2"/>
    <property type="match status" value="1"/>
</dbReference>
<organism evidence="3 4">
    <name type="scientific">Aquibium pacificus</name>
    <dbReference type="NCBI Taxonomy" id="3153579"/>
    <lineage>
        <taxon>Bacteria</taxon>
        <taxon>Pseudomonadati</taxon>
        <taxon>Pseudomonadota</taxon>
        <taxon>Alphaproteobacteria</taxon>
        <taxon>Hyphomicrobiales</taxon>
        <taxon>Phyllobacteriaceae</taxon>
        <taxon>Aquibium</taxon>
    </lineage>
</organism>
<dbReference type="PANTHER" id="PTHR48090">
    <property type="entry name" value="UNDECAPRENYL-PHOSPHATE 4-DEOXY-4-FORMAMIDO-L-ARABINOSE TRANSFERASE-RELATED"/>
    <property type="match status" value="1"/>
</dbReference>
<dbReference type="RefSeq" id="WP_367957627.1">
    <property type="nucleotide sequence ID" value="NZ_JBDPGJ010000013.1"/>
</dbReference>
<dbReference type="Gene3D" id="3.90.550.10">
    <property type="entry name" value="Spore Coat Polysaccharide Biosynthesis Protein SpsA, Chain A"/>
    <property type="match status" value="1"/>
</dbReference>